<reference evidence="3" key="1">
    <citation type="journal article" date="2011" name="Nat. Biotechnol.">
        <title>The genomic sequence of the Chinese hamster ovary (CHO)-K1 cell line.</title>
        <authorList>
            <person name="Xu X."/>
            <person name="Nagarajan H."/>
            <person name="Lewis N.E."/>
            <person name="Pan S."/>
            <person name="Cai Z."/>
            <person name="Liu X."/>
            <person name="Chen W."/>
            <person name="Xie M."/>
            <person name="Wang W."/>
            <person name="Hammond S."/>
            <person name="Andersen M.R."/>
            <person name="Neff N."/>
            <person name="Passarelli B."/>
            <person name="Koh W."/>
            <person name="Fan H.C."/>
            <person name="Wang J."/>
            <person name="Gui Y."/>
            <person name="Lee K.H."/>
            <person name="Betenbaugh M.J."/>
            <person name="Quake S.R."/>
            <person name="Famili I."/>
            <person name="Palsson B.O."/>
            <person name="Wang J."/>
        </authorList>
    </citation>
    <scope>NUCLEOTIDE SEQUENCE [LARGE SCALE GENOMIC DNA]</scope>
    <source>
        <strain evidence="3">CHO K1 cell line</strain>
    </source>
</reference>
<protein>
    <submittedName>
        <fullName evidence="1">Uncharacterized protein</fullName>
    </submittedName>
</protein>
<organism evidence="1 3">
    <name type="scientific">Cricetulus griseus</name>
    <name type="common">Chinese hamster</name>
    <name type="synonym">Cricetulus barabensis griseus</name>
    <dbReference type="NCBI Taxonomy" id="10029"/>
    <lineage>
        <taxon>Eukaryota</taxon>
        <taxon>Metazoa</taxon>
        <taxon>Chordata</taxon>
        <taxon>Craniata</taxon>
        <taxon>Vertebrata</taxon>
        <taxon>Euteleostomi</taxon>
        <taxon>Mammalia</taxon>
        <taxon>Eutheria</taxon>
        <taxon>Euarchontoglires</taxon>
        <taxon>Glires</taxon>
        <taxon>Rodentia</taxon>
        <taxon>Myomorpha</taxon>
        <taxon>Muroidea</taxon>
        <taxon>Cricetidae</taxon>
        <taxon>Cricetinae</taxon>
        <taxon>Cricetulus</taxon>
    </lineage>
</organism>
<dbReference type="AlphaFoldDB" id="G3HVD0"/>
<evidence type="ECO:0000313" key="2">
    <source>
        <dbReference type="EMBL" id="EGW15023.1"/>
    </source>
</evidence>
<dbReference type="Proteomes" id="UP000001075">
    <property type="component" value="Unassembled WGS sequence"/>
</dbReference>
<gene>
    <name evidence="1" type="ORF">I79_014916</name>
    <name evidence="2" type="ORF">I79_023585</name>
</gene>
<dbReference type="EMBL" id="JH002978">
    <property type="protein sequence ID" value="EGW15023.1"/>
    <property type="molecule type" value="Genomic_DNA"/>
</dbReference>
<dbReference type="EMBL" id="JH000769">
    <property type="protein sequence ID" value="EGW02547.1"/>
    <property type="molecule type" value="Genomic_DNA"/>
</dbReference>
<sequence length="54" mass="6040">MDTPIPLRDYLPYSMHSALQNSPVFLGVHTCHPFSTYDNPSCMKVLSFVGVGHM</sequence>
<name>G3HVD0_CRIGR</name>
<evidence type="ECO:0000313" key="3">
    <source>
        <dbReference type="Proteomes" id="UP000001075"/>
    </source>
</evidence>
<proteinExistence type="predicted"/>
<reference evidence="1" key="2">
    <citation type="submission" date="2011-08" db="EMBL/GenBank/DDBJ databases">
        <title>The genomic sequence of the Chinese hamster ovary CHO-K1 cell line.</title>
        <authorList>
            <person name="Xu X."/>
            <person name="Nagarajan H."/>
            <person name="Lewis N.E."/>
            <person name="Pan S."/>
            <person name="Cai Z."/>
            <person name="Liu X."/>
            <person name="Chen W."/>
            <person name="Xie M."/>
            <person name="Wang W."/>
            <person name="Hammond S."/>
            <person name="Andersen M.R."/>
            <person name="Neff N."/>
            <person name="Passarelli B."/>
            <person name="Koh W."/>
            <person name="Fan C.H."/>
            <person name="Wang J."/>
            <person name="Gui Y."/>
            <person name="Lee K.H."/>
            <person name="Betenbaugh M.J."/>
            <person name="Quake S.R."/>
            <person name="Famili I."/>
            <person name="Palsson B.O."/>
            <person name="Wang J."/>
        </authorList>
    </citation>
    <scope>NUCLEOTIDE SEQUENCE</scope>
</reference>
<accession>G3HVD0</accession>
<evidence type="ECO:0000313" key="1">
    <source>
        <dbReference type="EMBL" id="EGW02547.1"/>
    </source>
</evidence>